<organism evidence="1">
    <name type="scientific">Brachypodium distachyon</name>
    <name type="common">Purple false brome</name>
    <name type="synonym">Trachynia distachya</name>
    <dbReference type="NCBI Taxonomy" id="15368"/>
    <lineage>
        <taxon>Eukaryota</taxon>
        <taxon>Viridiplantae</taxon>
        <taxon>Streptophyta</taxon>
        <taxon>Embryophyta</taxon>
        <taxon>Tracheophyta</taxon>
        <taxon>Spermatophyta</taxon>
        <taxon>Magnoliopsida</taxon>
        <taxon>Liliopsida</taxon>
        <taxon>Poales</taxon>
        <taxon>Poaceae</taxon>
        <taxon>BOP clade</taxon>
        <taxon>Pooideae</taxon>
        <taxon>Stipodae</taxon>
        <taxon>Brachypodieae</taxon>
        <taxon>Brachypodium</taxon>
    </lineage>
</organism>
<dbReference type="OrthoDB" id="695259at2759"/>
<evidence type="ECO:0000313" key="3">
    <source>
        <dbReference type="Proteomes" id="UP000008810"/>
    </source>
</evidence>
<protein>
    <recommendedName>
        <fullName evidence="4">Reverse transcriptase zinc-binding domain-containing protein</fullName>
    </recommendedName>
</protein>
<dbReference type="AlphaFoldDB" id="A0A2K2CN71"/>
<evidence type="ECO:0000313" key="2">
    <source>
        <dbReference type="EnsemblPlants" id="PNT63488"/>
    </source>
</evidence>
<dbReference type="Proteomes" id="UP000008810">
    <property type="component" value="Chromosome 4"/>
</dbReference>
<evidence type="ECO:0000313" key="1">
    <source>
        <dbReference type="EMBL" id="PNT63488.1"/>
    </source>
</evidence>
<evidence type="ECO:0008006" key="4">
    <source>
        <dbReference type="Google" id="ProtNLM"/>
    </source>
</evidence>
<keyword evidence="3" id="KW-1185">Reference proteome</keyword>
<proteinExistence type="predicted"/>
<dbReference type="EMBL" id="CM000883">
    <property type="protein sequence ID" value="PNT63488.1"/>
    <property type="molecule type" value="Genomic_DNA"/>
</dbReference>
<dbReference type="EnsemblPlants" id="PNT63488">
    <property type="protein sequence ID" value="PNT63488"/>
    <property type="gene ID" value="BRADI_4g16617v3"/>
</dbReference>
<dbReference type="Gramene" id="PNT63488">
    <property type="protein sequence ID" value="PNT63488"/>
    <property type="gene ID" value="BRADI_4g16617v3"/>
</dbReference>
<gene>
    <name evidence="1" type="ORF">BRADI_4g16617v3</name>
</gene>
<dbReference type="InParanoid" id="A0A2K2CN71"/>
<accession>A0A2K2CN71</accession>
<sequence>MVGLDLFRRLTKVSIGNGRSTFFWLDLWLGEDTLASHFPALFSHSLRPNIFVASAMLFFDSLTTFHPKLSHAATLEFGDLQNLLAYVVLNLQRLLRTCSSTATPFVLSWRRFNVTSQFFSNFTSCICTHEHHTIYAL</sequence>
<name>A0A2K2CN71_BRADI</name>
<reference evidence="1" key="2">
    <citation type="submission" date="2017-06" db="EMBL/GenBank/DDBJ databases">
        <title>WGS assembly of Brachypodium distachyon.</title>
        <authorList>
            <consortium name="The International Brachypodium Initiative"/>
            <person name="Lucas S."/>
            <person name="Harmon-Smith M."/>
            <person name="Lail K."/>
            <person name="Tice H."/>
            <person name="Grimwood J."/>
            <person name="Bruce D."/>
            <person name="Barry K."/>
            <person name="Shu S."/>
            <person name="Lindquist E."/>
            <person name="Wang M."/>
            <person name="Pitluck S."/>
            <person name="Vogel J.P."/>
            <person name="Garvin D.F."/>
            <person name="Mockler T.C."/>
            <person name="Schmutz J."/>
            <person name="Rokhsar D."/>
            <person name="Bevan M.W."/>
        </authorList>
    </citation>
    <scope>NUCLEOTIDE SEQUENCE</scope>
    <source>
        <strain evidence="1">Bd21</strain>
    </source>
</reference>
<reference evidence="2" key="3">
    <citation type="submission" date="2018-08" db="UniProtKB">
        <authorList>
            <consortium name="EnsemblPlants"/>
        </authorList>
    </citation>
    <scope>IDENTIFICATION</scope>
    <source>
        <strain evidence="2">cv. Bd21</strain>
    </source>
</reference>
<reference evidence="1 2" key="1">
    <citation type="journal article" date="2010" name="Nature">
        <title>Genome sequencing and analysis of the model grass Brachypodium distachyon.</title>
        <authorList>
            <consortium name="International Brachypodium Initiative"/>
        </authorList>
    </citation>
    <scope>NUCLEOTIDE SEQUENCE [LARGE SCALE GENOMIC DNA]</scope>
    <source>
        <strain evidence="1 2">Bd21</strain>
    </source>
</reference>